<reference evidence="1 2" key="1">
    <citation type="submission" date="2017-07" db="EMBL/GenBank/DDBJ databases">
        <title>Recovery of genomes from metagenomes via a dereplication, aggregation, and scoring strategy.</title>
        <authorList>
            <person name="Sieber C.M."/>
            <person name="Probst A.J."/>
            <person name="Sharrar A."/>
            <person name="Thomas B.C."/>
            <person name="Hess M."/>
            <person name="Tringe S.G."/>
            <person name="Banfield J.F."/>
        </authorList>
    </citation>
    <scope>NUCLEOTIDE SEQUENCE [LARGE SCALE GENOMIC DNA]</scope>
    <source>
        <strain evidence="1">JGI_Cruoil_03_44_89</strain>
    </source>
</reference>
<dbReference type="EMBL" id="NOZQ01000197">
    <property type="protein sequence ID" value="OYD14239.1"/>
    <property type="molecule type" value="Genomic_DNA"/>
</dbReference>
<evidence type="ECO:0000313" key="2">
    <source>
        <dbReference type="Proteomes" id="UP000215215"/>
    </source>
</evidence>
<comment type="caution">
    <text evidence="1">The sequence shown here is derived from an EMBL/GenBank/DDBJ whole genome shotgun (WGS) entry which is preliminary data.</text>
</comment>
<accession>A0A235BQE5</accession>
<sequence>MYKAKTYLILLLLLACSRTPRYKKWEVGNWSTYQREGDTVLYTIKDAEDGERFWLEVAGNGYCIMALVNNGTIDSVVGYDGNLIDVNCLSFNTFEPSTQTKDTIVGDKRIVIQQLNDTLWVSPQVPIFGIVSCGNIHLLDFGYNLKTRWTKINTD</sequence>
<name>A0A235BQE5_UNCW3</name>
<dbReference type="PROSITE" id="PS51257">
    <property type="entry name" value="PROKAR_LIPOPROTEIN"/>
    <property type="match status" value="1"/>
</dbReference>
<dbReference type="Proteomes" id="UP000215215">
    <property type="component" value="Unassembled WGS sequence"/>
</dbReference>
<protein>
    <submittedName>
        <fullName evidence="1">Uncharacterized protein</fullName>
    </submittedName>
</protein>
<evidence type="ECO:0000313" key="1">
    <source>
        <dbReference type="EMBL" id="OYD14239.1"/>
    </source>
</evidence>
<proteinExistence type="predicted"/>
<dbReference type="AlphaFoldDB" id="A0A235BQE5"/>
<gene>
    <name evidence="1" type="ORF">CH333_08600</name>
</gene>
<organism evidence="1 2">
    <name type="scientific">candidate division WOR-3 bacterium JGI_Cruoil_03_44_89</name>
    <dbReference type="NCBI Taxonomy" id="1973748"/>
    <lineage>
        <taxon>Bacteria</taxon>
        <taxon>Bacteria division WOR-3</taxon>
    </lineage>
</organism>